<dbReference type="SUPFAM" id="SSF58104">
    <property type="entry name" value="Methyl-accepting chemotaxis protein (MCP) signaling domain"/>
    <property type="match status" value="1"/>
</dbReference>
<protein>
    <submittedName>
        <fullName evidence="8">Methyl-accepting chemotaxis protein</fullName>
    </submittedName>
</protein>
<dbReference type="InterPro" id="IPR051310">
    <property type="entry name" value="MCP_chemotaxis"/>
</dbReference>
<dbReference type="InterPro" id="IPR004089">
    <property type="entry name" value="MCPsignal_dom"/>
</dbReference>
<dbReference type="PANTHER" id="PTHR43531">
    <property type="entry name" value="PROTEIN ICFG"/>
    <property type="match status" value="1"/>
</dbReference>
<keyword evidence="9" id="KW-1185">Reference proteome</keyword>
<feature type="region of interest" description="Disordered" evidence="5">
    <location>
        <begin position="648"/>
        <end position="667"/>
    </location>
</feature>
<dbReference type="InterPro" id="IPR033462">
    <property type="entry name" value="Cache_3-Cache_2"/>
</dbReference>
<evidence type="ECO:0000256" key="5">
    <source>
        <dbReference type="SAM" id="MobiDB-lite"/>
    </source>
</evidence>
<comment type="caution">
    <text evidence="8">The sequence shown here is derived from an EMBL/GenBank/DDBJ whole genome shotgun (WGS) entry which is preliminary data.</text>
</comment>
<comment type="similarity">
    <text evidence="2">Belongs to the methyl-accepting chemotaxis (MCP) protein family.</text>
</comment>
<reference evidence="9" key="2">
    <citation type="submission" date="2019-01" db="EMBL/GenBank/DDBJ databases">
        <title>Genome sequence of Desulfonema ishimotonii strain Tokyo 01.</title>
        <authorList>
            <person name="Fukui M."/>
        </authorList>
    </citation>
    <scope>NUCLEOTIDE SEQUENCE [LARGE SCALE GENOMIC DNA]</scope>
    <source>
        <strain evidence="9">Tokyo 01</strain>
    </source>
</reference>
<dbReference type="Pfam" id="PF00015">
    <property type="entry name" value="MCPsignal"/>
    <property type="match status" value="1"/>
</dbReference>
<dbReference type="GO" id="GO:0005886">
    <property type="term" value="C:plasma membrane"/>
    <property type="evidence" value="ECO:0007669"/>
    <property type="project" value="TreeGrafter"/>
</dbReference>
<dbReference type="PANTHER" id="PTHR43531:SF11">
    <property type="entry name" value="METHYL-ACCEPTING CHEMOTAXIS PROTEIN 3"/>
    <property type="match status" value="1"/>
</dbReference>
<evidence type="ECO:0000256" key="6">
    <source>
        <dbReference type="SAM" id="Phobius"/>
    </source>
</evidence>
<evidence type="ECO:0000256" key="2">
    <source>
        <dbReference type="ARBA" id="ARBA00029447"/>
    </source>
</evidence>
<dbReference type="InterPro" id="IPR029151">
    <property type="entry name" value="Sensor-like_sf"/>
</dbReference>
<keyword evidence="6" id="KW-1133">Transmembrane helix</keyword>
<feature type="domain" description="Methyl-accepting transducer" evidence="7">
    <location>
        <begin position="401"/>
        <end position="630"/>
    </location>
</feature>
<dbReference type="SMART" id="SM00283">
    <property type="entry name" value="MA"/>
    <property type="match status" value="1"/>
</dbReference>
<dbReference type="PRINTS" id="PR00260">
    <property type="entry name" value="CHEMTRNSDUCR"/>
</dbReference>
<dbReference type="GO" id="GO:0004888">
    <property type="term" value="F:transmembrane signaling receptor activity"/>
    <property type="evidence" value="ECO:0007669"/>
    <property type="project" value="InterPro"/>
</dbReference>
<dbReference type="SUPFAM" id="SSF103190">
    <property type="entry name" value="Sensory domain-like"/>
    <property type="match status" value="1"/>
</dbReference>
<dbReference type="AlphaFoldDB" id="A0A401FXQ9"/>
<dbReference type="Proteomes" id="UP000288096">
    <property type="component" value="Unassembled WGS sequence"/>
</dbReference>
<sequence length="667" mass="73096">MLLGKFSFRAKSVIFSVIPLIVIFAIVFYQNRMMHKIVSAEILRLAQSDMDHIAHSVYDMCESQQELLRKTIVNNLNVARHVLENAGKVHFTEFPVTWRAVNQYTGAETEITLPGMAVGPVMLRQNRDLQIPSAVVDDVQKLVGGTCTIFQRMNRKGDMLRVCTNVKKEDNTRAIGTYIPRNNPDGKENPVISKILKGETYSGWAFVVNKWYITAYEPIYDREKNIIGVLYTGVPHESVQGLRKAIMNVRIGKSGYVYVLNSKGEYVISKGGEQDGKSIWNEKDPDGNLFIQALVKKALALKAGETAEHRYPWQNPGEPAPRMKQATLLYFEPWDWIIAASAYDDDLFETERQVAATGRFTNGVIFAVITVAIGLTCFLWFGLSGRLTARIKSTVRLLTGVSAHLTDLSGRLRTSSQALADGASEQAAFLEESSASLEEITAMSAQNADHADQTHYLEKETCQRIGQAGRVMAELTASMTEISEASGETRKIVNTIEEIAFQTNLLALNAAIEAARAGEAGAGFSVVAEEVRNLASRSADAAGNTAALIDNIISRISEGARRVTETAGSFEKVTDASATVAHLVEDIAKASEEQASGIHQISDSIANLSEVTQQNAVGAEKSSLTAEEVQAQAERLNRTVRELVELVDGNSGNHRKTDSRPPAQLTI</sequence>
<reference evidence="9" key="1">
    <citation type="submission" date="2017-11" db="EMBL/GenBank/DDBJ databases">
        <authorList>
            <person name="Watanabe M."/>
            <person name="Kojima H."/>
        </authorList>
    </citation>
    <scope>NUCLEOTIDE SEQUENCE [LARGE SCALE GENOMIC DNA]</scope>
    <source>
        <strain evidence="9">Tokyo 01</strain>
    </source>
</reference>
<evidence type="ECO:0000259" key="7">
    <source>
        <dbReference type="PROSITE" id="PS50111"/>
    </source>
</evidence>
<evidence type="ECO:0000313" key="9">
    <source>
        <dbReference type="Proteomes" id="UP000288096"/>
    </source>
</evidence>
<keyword evidence="3" id="KW-0807">Transducer</keyword>
<evidence type="ECO:0000256" key="4">
    <source>
        <dbReference type="SAM" id="Coils"/>
    </source>
</evidence>
<dbReference type="GO" id="GO:0007165">
    <property type="term" value="P:signal transduction"/>
    <property type="evidence" value="ECO:0007669"/>
    <property type="project" value="UniProtKB-KW"/>
</dbReference>
<gene>
    <name evidence="8" type="ORF">DENIS_2730</name>
</gene>
<keyword evidence="1" id="KW-0145">Chemotaxis</keyword>
<dbReference type="Pfam" id="PF17201">
    <property type="entry name" value="Cache_3-Cache_2"/>
    <property type="match status" value="1"/>
</dbReference>
<organism evidence="8 9">
    <name type="scientific">Desulfonema ishimotonii</name>
    <dbReference type="NCBI Taxonomy" id="45657"/>
    <lineage>
        <taxon>Bacteria</taxon>
        <taxon>Pseudomonadati</taxon>
        <taxon>Thermodesulfobacteriota</taxon>
        <taxon>Desulfobacteria</taxon>
        <taxon>Desulfobacterales</taxon>
        <taxon>Desulfococcaceae</taxon>
        <taxon>Desulfonema</taxon>
    </lineage>
</organism>
<dbReference type="GO" id="GO:0006935">
    <property type="term" value="P:chemotaxis"/>
    <property type="evidence" value="ECO:0007669"/>
    <property type="project" value="UniProtKB-KW"/>
</dbReference>
<evidence type="ECO:0000313" key="8">
    <source>
        <dbReference type="EMBL" id="GBC61768.1"/>
    </source>
</evidence>
<dbReference type="EMBL" id="BEXT01000001">
    <property type="protein sequence ID" value="GBC61768.1"/>
    <property type="molecule type" value="Genomic_DNA"/>
</dbReference>
<dbReference type="PROSITE" id="PS50111">
    <property type="entry name" value="CHEMOTAXIS_TRANSDUC_2"/>
    <property type="match status" value="1"/>
</dbReference>
<dbReference type="InterPro" id="IPR004090">
    <property type="entry name" value="Chemotax_Me-accpt_rcpt"/>
</dbReference>
<keyword evidence="6" id="KW-0812">Transmembrane</keyword>
<accession>A0A401FXQ9</accession>
<dbReference type="Gene3D" id="3.30.450.20">
    <property type="entry name" value="PAS domain"/>
    <property type="match status" value="1"/>
</dbReference>
<feature type="transmembrane region" description="Helical" evidence="6">
    <location>
        <begin position="12"/>
        <end position="29"/>
    </location>
</feature>
<dbReference type="RefSeq" id="WP_166405084.1">
    <property type="nucleotide sequence ID" value="NZ_BEXT01000001.1"/>
</dbReference>
<name>A0A401FXQ9_9BACT</name>
<evidence type="ECO:0000256" key="1">
    <source>
        <dbReference type="ARBA" id="ARBA00022500"/>
    </source>
</evidence>
<feature type="coiled-coil region" evidence="4">
    <location>
        <begin position="619"/>
        <end position="646"/>
    </location>
</feature>
<keyword evidence="4" id="KW-0175">Coiled coil</keyword>
<dbReference type="Gene3D" id="1.10.287.950">
    <property type="entry name" value="Methyl-accepting chemotaxis protein"/>
    <property type="match status" value="1"/>
</dbReference>
<keyword evidence="6" id="KW-0472">Membrane</keyword>
<feature type="transmembrane region" description="Helical" evidence="6">
    <location>
        <begin position="363"/>
        <end position="383"/>
    </location>
</feature>
<evidence type="ECO:0000256" key="3">
    <source>
        <dbReference type="PROSITE-ProRule" id="PRU00284"/>
    </source>
</evidence>
<proteinExistence type="inferred from homology"/>